<keyword evidence="8 12" id="KW-0472">Membrane</keyword>
<accession>A0A9Q1FNI1</accession>
<dbReference type="GO" id="GO:0005741">
    <property type="term" value="C:mitochondrial outer membrane"/>
    <property type="evidence" value="ECO:0007669"/>
    <property type="project" value="UniProtKB-SubCell"/>
</dbReference>
<evidence type="ECO:0000256" key="1">
    <source>
        <dbReference type="ARBA" id="ARBA00004572"/>
    </source>
</evidence>
<dbReference type="Pfam" id="PF21297">
    <property type="entry name" value="MID51-like_C"/>
    <property type="match status" value="1"/>
</dbReference>
<comment type="caution">
    <text evidence="15">The sequence shown here is derived from an EMBL/GenBank/DDBJ whole genome shotgun (WGS) entry which is preliminary data.</text>
</comment>
<dbReference type="PANTHER" id="PTHR16451">
    <property type="entry name" value="MITOCHONDRIAL DYNAMICS PROTEINS 49/51 FAMILY MEMBER"/>
    <property type="match status" value="1"/>
</dbReference>
<proteinExistence type="predicted"/>
<dbReference type="EMBL" id="JAINUF010000004">
    <property type="protein sequence ID" value="KAJ8363235.1"/>
    <property type="molecule type" value="Genomic_DNA"/>
</dbReference>
<evidence type="ECO:0000256" key="12">
    <source>
        <dbReference type="SAM" id="Phobius"/>
    </source>
</evidence>
<evidence type="ECO:0000313" key="16">
    <source>
        <dbReference type="Proteomes" id="UP001152622"/>
    </source>
</evidence>
<evidence type="ECO:0000256" key="3">
    <source>
        <dbReference type="ARBA" id="ARBA00022692"/>
    </source>
</evidence>
<reference evidence="15" key="1">
    <citation type="journal article" date="2023" name="Science">
        <title>Genome structures resolve the early diversification of teleost fishes.</title>
        <authorList>
            <person name="Parey E."/>
            <person name="Louis A."/>
            <person name="Montfort J."/>
            <person name="Bouchez O."/>
            <person name="Roques C."/>
            <person name="Iampietro C."/>
            <person name="Lluch J."/>
            <person name="Castinel A."/>
            <person name="Donnadieu C."/>
            <person name="Desvignes T."/>
            <person name="Floi Bucao C."/>
            <person name="Jouanno E."/>
            <person name="Wen M."/>
            <person name="Mejri S."/>
            <person name="Dirks R."/>
            <person name="Jansen H."/>
            <person name="Henkel C."/>
            <person name="Chen W.J."/>
            <person name="Zahm M."/>
            <person name="Cabau C."/>
            <person name="Klopp C."/>
            <person name="Thompson A.W."/>
            <person name="Robinson-Rechavi M."/>
            <person name="Braasch I."/>
            <person name="Lecointre G."/>
            <person name="Bobe J."/>
            <person name="Postlethwait J.H."/>
            <person name="Berthelot C."/>
            <person name="Roest Crollius H."/>
            <person name="Guiguen Y."/>
        </authorList>
    </citation>
    <scope>NUCLEOTIDE SEQUENCE</scope>
    <source>
        <strain evidence="15">WJC10195</strain>
    </source>
</reference>
<protein>
    <recommendedName>
        <fullName evidence="9">Mitochondrial elongation factor 1</fullName>
    </recommendedName>
    <alternativeName>
        <fullName evidence="10">Smith-Magenis syndrome chromosomal region candidate gene 7 protein-like</fullName>
    </alternativeName>
</protein>
<dbReference type="SMART" id="SM01265">
    <property type="entry name" value="Mab-21"/>
    <property type="match status" value="1"/>
</dbReference>
<dbReference type="GO" id="GO:0000166">
    <property type="term" value="F:nucleotide binding"/>
    <property type="evidence" value="ECO:0007669"/>
    <property type="project" value="UniProtKB-KW"/>
</dbReference>
<dbReference type="InterPro" id="IPR046906">
    <property type="entry name" value="Mab-21_HhH/H2TH-like"/>
</dbReference>
<dbReference type="Proteomes" id="UP001152622">
    <property type="component" value="Chromosome 4"/>
</dbReference>
<dbReference type="Gene3D" id="3.30.460.90">
    <property type="match status" value="1"/>
</dbReference>
<evidence type="ECO:0000256" key="5">
    <source>
        <dbReference type="ARBA" id="ARBA00022787"/>
    </source>
</evidence>
<evidence type="ECO:0000256" key="11">
    <source>
        <dbReference type="SAM" id="MobiDB-lite"/>
    </source>
</evidence>
<keyword evidence="7" id="KW-0496">Mitochondrion</keyword>
<name>A0A9Q1FNI1_SYNKA</name>
<evidence type="ECO:0000256" key="9">
    <source>
        <dbReference type="ARBA" id="ARBA00041786"/>
    </source>
</evidence>
<keyword evidence="6 12" id="KW-1133">Transmembrane helix</keyword>
<dbReference type="InterPro" id="IPR049097">
    <property type="entry name" value="MID51-like_C"/>
</dbReference>
<evidence type="ECO:0000256" key="10">
    <source>
        <dbReference type="ARBA" id="ARBA00043160"/>
    </source>
</evidence>
<dbReference type="GO" id="GO:0090141">
    <property type="term" value="P:positive regulation of mitochondrial fission"/>
    <property type="evidence" value="ECO:0007669"/>
    <property type="project" value="TreeGrafter"/>
</dbReference>
<evidence type="ECO:0000256" key="8">
    <source>
        <dbReference type="ARBA" id="ARBA00023136"/>
    </source>
</evidence>
<dbReference type="PANTHER" id="PTHR16451:SF7">
    <property type="entry name" value="MAB-21-LIKE HHH_H2TH-LIKE DOMAIN-CONTAINING PROTEIN"/>
    <property type="match status" value="1"/>
</dbReference>
<dbReference type="GO" id="GO:0007005">
    <property type="term" value="P:mitochondrion organization"/>
    <property type="evidence" value="ECO:0007669"/>
    <property type="project" value="InterPro"/>
</dbReference>
<keyword evidence="3 12" id="KW-0812">Transmembrane</keyword>
<evidence type="ECO:0000313" key="15">
    <source>
        <dbReference type="EMBL" id="KAJ8363235.1"/>
    </source>
</evidence>
<comment type="subcellular location">
    <subcellularLocation>
        <location evidence="1">Mitochondrion outer membrane</location>
        <topology evidence="1">Single-pass membrane protein</topology>
    </subcellularLocation>
</comment>
<evidence type="ECO:0000259" key="13">
    <source>
        <dbReference type="Pfam" id="PF20266"/>
    </source>
</evidence>
<feature type="transmembrane region" description="Helical" evidence="12">
    <location>
        <begin position="30"/>
        <end position="47"/>
    </location>
</feature>
<feature type="domain" description="Mitochondrial dynamics protein MID51-like C-terminal" evidence="14">
    <location>
        <begin position="153"/>
        <end position="347"/>
    </location>
</feature>
<evidence type="ECO:0000259" key="14">
    <source>
        <dbReference type="Pfam" id="PF21297"/>
    </source>
</evidence>
<feature type="domain" description="Mab-21-like HhH/H2TH-like" evidence="13">
    <location>
        <begin position="365"/>
        <end position="448"/>
    </location>
</feature>
<keyword evidence="5" id="KW-1000">Mitochondrion outer membrane</keyword>
<sequence>MAGVSEGKKGKRDDGGIGTAIDFVLSNAKVVLGVGGAVMLGIATLAVKRMYDRAVSAPASPTKAQHSGQRSWEEPSWLGSSPRLLTSDMKATVSQSLQSLPTSSAATEPGCMRRAKGRGLVAQEELRRARQRLSLQEQLWVFYRQRVSIPGEEQAIARQAALDICAEVRLFLRAKLPDMPLREMYLCGGLYDDLQVVTADHAQLMVPLVLEKNLWSPVPGEDTIMKAPGFWLVRRENLEYFPRGSSYWDRCVVGGYLSPKAILEVFEKLVAGSMNWPAIGSVLDYVIRPAVPSETLALEVQYEADRRLCVDVLPLLTMEDGVSLVARPHRWAERHENLWRQSFRAEETARLRALDQGDGGCRCLCLKVATAVCKLDPALTRLSASQLTNALLLLSESQGDWAQEALADRFLELLRALVGHLEAGRLPCALYPKVDLFCELTPEEVDELGYTLYCALSNPEALLRMA</sequence>
<dbReference type="FunFam" id="1.10.1410.40:FF:000003">
    <property type="entry name" value="Mitochondrial dynamics protein MID51"/>
    <property type="match status" value="1"/>
</dbReference>
<dbReference type="Pfam" id="PF20266">
    <property type="entry name" value="Mab-21_C"/>
    <property type="match status" value="1"/>
</dbReference>
<dbReference type="OrthoDB" id="5964386at2759"/>
<gene>
    <name evidence="15" type="ORF">SKAU_G00120660</name>
</gene>
<keyword evidence="2" id="KW-0597">Phosphoprotein</keyword>
<keyword evidence="4" id="KW-0547">Nucleotide-binding</keyword>
<keyword evidence="16" id="KW-1185">Reference proteome</keyword>
<dbReference type="FunFam" id="3.30.460.90:FF:000002">
    <property type="entry name" value="Mitochondrial dynamics protein MID51"/>
    <property type="match status" value="1"/>
</dbReference>
<evidence type="ECO:0000256" key="6">
    <source>
        <dbReference type="ARBA" id="ARBA00022989"/>
    </source>
</evidence>
<evidence type="ECO:0000256" key="4">
    <source>
        <dbReference type="ARBA" id="ARBA00022741"/>
    </source>
</evidence>
<dbReference type="AlphaFoldDB" id="A0A9Q1FNI1"/>
<feature type="region of interest" description="Disordered" evidence="11">
    <location>
        <begin position="58"/>
        <end position="77"/>
    </location>
</feature>
<dbReference type="InterPro" id="IPR045909">
    <property type="entry name" value="MID49/MID51"/>
</dbReference>
<organism evidence="15 16">
    <name type="scientific">Synaphobranchus kaupii</name>
    <name type="common">Kaup's arrowtooth eel</name>
    <dbReference type="NCBI Taxonomy" id="118154"/>
    <lineage>
        <taxon>Eukaryota</taxon>
        <taxon>Metazoa</taxon>
        <taxon>Chordata</taxon>
        <taxon>Craniata</taxon>
        <taxon>Vertebrata</taxon>
        <taxon>Euteleostomi</taxon>
        <taxon>Actinopterygii</taxon>
        <taxon>Neopterygii</taxon>
        <taxon>Teleostei</taxon>
        <taxon>Anguilliformes</taxon>
        <taxon>Synaphobranchidae</taxon>
        <taxon>Synaphobranchus</taxon>
    </lineage>
</organism>
<dbReference type="InterPro" id="IPR024810">
    <property type="entry name" value="MAB21L/cGLR"/>
</dbReference>
<evidence type="ECO:0000256" key="7">
    <source>
        <dbReference type="ARBA" id="ARBA00023128"/>
    </source>
</evidence>
<dbReference type="Gene3D" id="1.10.1410.40">
    <property type="match status" value="1"/>
</dbReference>
<evidence type="ECO:0000256" key="2">
    <source>
        <dbReference type="ARBA" id="ARBA00022553"/>
    </source>
</evidence>